<gene>
    <name evidence="1" type="ORF">XSR1_540019</name>
</gene>
<name>W1J460_9GAMM</name>
<comment type="caution">
    <text evidence="1">The sequence shown here is derived from an EMBL/GenBank/DDBJ whole genome shotgun (WGS) entry which is preliminary data.</text>
</comment>
<evidence type="ECO:0000313" key="2">
    <source>
        <dbReference type="Proteomes" id="UP000019202"/>
    </source>
</evidence>
<dbReference type="STRING" id="1427518.XSR1_540019"/>
<proteinExistence type="predicted"/>
<protein>
    <submittedName>
        <fullName evidence="1">Uncharacterized protein</fullName>
    </submittedName>
</protein>
<dbReference type="EMBL" id="CBXF010000115">
    <property type="protein sequence ID" value="CDL84848.1"/>
    <property type="molecule type" value="Genomic_DNA"/>
</dbReference>
<dbReference type="Proteomes" id="UP000019202">
    <property type="component" value="Unassembled WGS sequence"/>
</dbReference>
<keyword evidence="2" id="KW-1185">Reference proteome</keyword>
<accession>W1J460</accession>
<organism evidence="1 2">
    <name type="scientific">Xenorhabdus szentirmaii DSM 16338</name>
    <dbReference type="NCBI Taxonomy" id="1427518"/>
    <lineage>
        <taxon>Bacteria</taxon>
        <taxon>Pseudomonadati</taxon>
        <taxon>Pseudomonadota</taxon>
        <taxon>Gammaproteobacteria</taxon>
        <taxon>Enterobacterales</taxon>
        <taxon>Morganellaceae</taxon>
        <taxon>Xenorhabdus</taxon>
    </lineage>
</organism>
<sequence>MLTFNNLSLTKSEKCLTKLYILCLMIFHIEIKDTLSTCIAENGRSECVRPLSVENLSGGLDTGKLHVLFYFGVAGT</sequence>
<evidence type="ECO:0000313" key="1">
    <source>
        <dbReference type="EMBL" id="CDL84848.1"/>
    </source>
</evidence>
<dbReference type="AlphaFoldDB" id="W1J460"/>
<reference evidence="1" key="1">
    <citation type="submission" date="2013-11" db="EMBL/GenBank/DDBJ databases">
        <title>Draft genome sequence and annotation of the entomopathogenic bacteria, Xenorhabdus cabanillasi strain JM26 and Xenorhabdus szentirmai strain DSM 16338.</title>
        <authorList>
            <person name="Gualtieri M."/>
            <person name="Ogier J.C."/>
            <person name="Pages S."/>
            <person name="Givaudan A."/>
            <person name="Gaudriault S."/>
        </authorList>
    </citation>
    <scope>NUCLEOTIDE SEQUENCE [LARGE SCALE GENOMIC DNA]</scope>
    <source>
        <strain evidence="1">DSM 16338</strain>
    </source>
</reference>